<dbReference type="Pfam" id="PF00126">
    <property type="entry name" value="HTH_1"/>
    <property type="match status" value="1"/>
</dbReference>
<keyword evidence="7" id="KW-1185">Reference proteome</keyword>
<dbReference type="Pfam" id="PF03466">
    <property type="entry name" value="LysR_substrate"/>
    <property type="match status" value="1"/>
</dbReference>
<reference evidence="6" key="1">
    <citation type="submission" date="2023-01" db="EMBL/GenBank/DDBJ databases">
        <title>Draft genome sequence of Nocardiopsis sp. LSu2-4 isolated from halophytes.</title>
        <authorList>
            <person name="Duangmal K."/>
            <person name="Chantavorakit T."/>
        </authorList>
    </citation>
    <scope>NUCLEOTIDE SEQUENCE</scope>
    <source>
        <strain evidence="6">LSu2-4</strain>
    </source>
</reference>
<dbReference type="Gene3D" id="1.10.10.10">
    <property type="entry name" value="Winged helix-like DNA-binding domain superfamily/Winged helix DNA-binding domain"/>
    <property type="match status" value="1"/>
</dbReference>
<evidence type="ECO:0000313" key="7">
    <source>
        <dbReference type="Proteomes" id="UP001165685"/>
    </source>
</evidence>
<organism evidence="6 7">
    <name type="scientific">Nocardiopsis suaedae</name>
    <dbReference type="NCBI Taxonomy" id="3018444"/>
    <lineage>
        <taxon>Bacteria</taxon>
        <taxon>Bacillati</taxon>
        <taxon>Actinomycetota</taxon>
        <taxon>Actinomycetes</taxon>
        <taxon>Streptosporangiales</taxon>
        <taxon>Nocardiopsidaceae</taxon>
        <taxon>Nocardiopsis</taxon>
    </lineage>
</organism>
<gene>
    <name evidence="6" type="ORF">O4U47_01505</name>
</gene>
<dbReference type="InterPro" id="IPR005119">
    <property type="entry name" value="LysR_subst-bd"/>
</dbReference>
<keyword evidence="3" id="KW-0238">DNA-binding</keyword>
<dbReference type="RefSeq" id="WP_270675374.1">
    <property type="nucleotide sequence ID" value="NZ_JAQFWP010000002.1"/>
</dbReference>
<evidence type="ECO:0000256" key="1">
    <source>
        <dbReference type="ARBA" id="ARBA00009437"/>
    </source>
</evidence>
<evidence type="ECO:0000259" key="5">
    <source>
        <dbReference type="PROSITE" id="PS50931"/>
    </source>
</evidence>
<evidence type="ECO:0000256" key="4">
    <source>
        <dbReference type="ARBA" id="ARBA00023163"/>
    </source>
</evidence>
<evidence type="ECO:0000256" key="2">
    <source>
        <dbReference type="ARBA" id="ARBA00023015"/>
    </source>
</evidence>
<proteinExistence type="inferred from homology"/>
<feature type="domain" description="HTH lysR-type" evidence="5">
    <location>
        <begin position="3"/>
        <end position="60"/>
    </location>
</feature>
<dbReference type="SUPFAM" id="SSF53850">
    <property type="entry name" value="Periplasmic binding protein-like II"/>
    <property type="match status" value="1"/>
</dbReference>
<dbReference type="EMBL" id="JAQFWP010000002">
    <property type="protein sequence ID" value="MDA2803174.1"/>
    <property type="molecule type" value="Genomic_DNA"/>
</dbReference>
<keyword evidence="2" id="KW-0805">Transcription regulation</keyword>
<dbReference type="CDD" id="cd08440">
    <property type="entry name" value="PBP2_LTTR_like_4"/>
    <property type="match status" value="1"/>
</dbReference>
<sequence>MDLTLRQLAAFEAVARCGGYTAAARELRVSQSSLSRTVQEVERLMRVRLFQRTTRSLRRTAEGDALLAAAERVLGTHRAEMNRLDRVLRGDEGTVTVATLPSVAAVLLPPVIADFRERHPGIAVRVLDGMARTALERVATGTADLAVTALDPRPVGLTARPLVRDTFFAALPPGHALAAQERVTWAHLREETFIALGADSSVRRLTDRAFEEAGGAPATAIEAGNVSTVGGLVAAGLGVTALPSLVRVLMGFADIAHRPVEGPVWSREIGVVTPQGRTPSPAAARFLERLGQAPDTAELLPEGAERV</sequence>
<comment type="caution">
    <text evidence="6">The sequence shown here is derived from an EMBL/GenBank/DDBJ whole genome shotgun (WGS) entry which is preliminary data.</text>
</comment>
<comment type="similarity">
    <text evidence="1">Belongs to the LysR transcriptional regulatory family.</text>
</comment>
<dbReference type="SUPFAM" id="SSF46785">
    <property type="entry name" value="Winged helix' DNA-binding domain"/>
    <property type="match status" value="1"/>
</dbReference>
<protein>
    <submittedName>
        <fullName evidence="6">LysR substrate-binding domain-containing protein</fullName>
    </submittedName>
</protein>
<dbReference type="InterPro" id="IPR000847">
    <property type="entry name" value="LysR_HTH_N"/>
</dbReference>
<dbReference type="PRINTS" id="PR00039">
    <property type="entry name" value="HTHLYSR"/>
</dbReference>
<dbReference type="Proteomes" id="UP001165685">
    <property type="component" value="Unassembled WGS sequence"/>
</dbReference>
<dbReference type="InterPro" id="IPR036390">
    <property type="entry name" value="WH_DNA-bd_sf"/>
</dbReference>
<dbReference type="InterPro" id="IPR036388">
    <property type="entry name" value="WH-like_DNA-bd_sf"/>
</dbReference>
<name>A0ABT4TER5_9ACTN</name>
<dbReference type="InterPro" id="IPR050950">
    <property type="entry name" value="HTH-type_LysR_regulators"/>
</dbReference>
<dbReference type="PROSITE" id="PS50931">
    <property type="entry name" value="HTH_LYSR"/>
    <property type="match status" value="1"/>
</dbReference>
<evidence type="ECO:0000256" key="3">
    <source>
        <dbReference type="ARBA" id="ARBA00023125"/>
    </source>
</evidence>
<dbReference type="PANTHER" id="PTHR30419">
    <property type="entry name" value="HTH-TYPE TRANSCRIPTIONAL REGULATOR YBHD"/>
    <property type="match status" value="1"/>
</dbReference>
<accession>A0ABT4TER5</accession>
<dbReference type="Gene3D" id="3.40.190.290">
    <property type="match status" value="1"/>
</dbReference>
<keyword evidence="4" id="KW-0804">Transcription</keyword>
<evidence type="ECO:0000313" key="6">
    <source>
        <dbReference type="EMBL" id="MDA2803174.1"/>
    </source>
</evidence>
<dbReference type="PANTHER" id="PTHR30419:SF8">
    <property type="entry name" value="NITROGEN ASSIMILATION TRANSCRIPTIONAL ACTIVATOR-RELATED"/>
    <property type="match status" value="1"/>
</dbReference>